<protein>
    <submittedName>
        <fullName evidence="4">ClpP/crotonase-like domain-containing protein</fullName>
    </submittedName>
</protein>
<dbReference type="EMBL" id="JBFTWV010000147">
    <property type="protein sequence ID" value="KAL2785348.1"/>
    <property type="molecule type" value="Genomic_DNA"/>
</dbReference>
<organism evidence="4 5">
    <name type="scientific">Aspergillus keveii</name>
    <dbReference type="NCBI Taxonomy" id="714993"/>
    <lineage>
        <taxon>Eukaryota</taxon>
        <taxon>Fungi</taxon>
        <taxon>Dikarya</taxon>
        <taxon>Ascomycota</taxon>
        <taxon>Pezizomycotina</taxon>
        <taxon>Eurotiomycetes</taxon>
        <taxon>Eurotiomycetidae</taxon>
        <taxon>Eurotiales</taxon>
        <taxon>Aspergillaceae</taxon>
        <taxon>Aspergillus</taxon>
        <taxon>Aspergillus subgen. Nidulantes</taxon>
    </lineage>
</organism>
<evidence type="ECO:0000313" key="4">
    <source>
        <dbReference type="EMBL" id="KAL2785348.1"/>
    </source>
</evidence>
<dbReference type="Gene3D" id="3.90.226.10">
    <property type="entry name" value="2-enoyl-CoA Hydratase, Chain A, domain 1"/>
    <property type="match status" value="1"/>
</dbReference>
<dbReference type="InterPro" id="IPR051053">
    <property type="entry name" value="ECH/Chromodomain_protein"/>
</dbReference>
<dbReference type="SUPFAM" id="SSF52096">
    <property type="entry name" value="ClpP/crotonase"/>
    <property type="match status" value="1"/>
</dbReference>
<dbReference type="InterPro" id="IPR029045">
    <property type="entry name" value="ClpP/crotonase-like_dom_sf"/>
</dbReference>
<dbReference type="InterPro" id="IPR001753">
    <property type="entry name" value="Enoyl-CoA_hydra/iso"/>
</dbReference>
<dbReference type="PANTHER" id="PTHR43684:SF1">
    <property type="entry name" value="ENOYL-COA DELTA ISOMERASE 2"/>
    <property type="match status" value="1"/>
</dbReference>
<evidence type="ECO:0000313" key="5">
    <source>
        <dbReference type="Proteomes" id="UP001610563"/>
    </source>
</evidence>
<keyword evidence="2" id="KW-0576">Peroxisome</keyword>
<name>A0ABR4FQ03_9EURO</name>
<evidence type="ECO:0000256" key="2">
    <source>
        <dbReference type="ARBA" id="ARBA00023140"/>
    </source>
</evidence>
<sequence>MSELSLEFRHNKAIITLNKPTKLNALTVGQFYLLASYLREAAKRPDIHITILTGTGRFFSSGIDLTPQAPTGNASDLHPRHAATNSLAHIPDVTEAFYNHTNILITALNGPVVGLSAALVAHSDFIYATPSTYLLAPFTTLGIAAEGAATATFIQRLGVAKAHEALLLSKRISNEELVRAGFLNGVFEVESESEGILDRVLNLVDKDFAKLKIASVLENKKLMKGPTVQSLRAQTLSETLAVVSSVEGAMGQKKKGNL</sequence>
<evidence type="ECO:0000256" key="1">
    <source>
        <dbReference type="ARBA" id="ARBA00004275"/>
    </source>
</evidence>
<dbReference type="Proteomes" id="UP001610563">
    <property type="component" value="Unassembled WGS sequence"/>
</dbReference>
<keyword evidence="3" id="KW-0413">Isomerase</keyword>
<dbReference type="Pfam" id="PF00378">
    <property type="entry name" value="ECH_1"/>
    <property type="match status" value="1"/>
</dbReference>
<gene>
    <name evidence="4" type="ORF">BJX66DRAFT_329355</name>
</gene>
<comment type="subcellular location">
    <subcellularLocation>
        <location evidence="1">Peroxisome</location>
    </subcellularLocation>
</comment>
<evidence type="ECO:0000256" key="3">
    <source>
        <dbReference type="ARBA" id="ARBA00023235"/>
    </source>
</evidence>
<comment type="caution">
    <text evidence="4">The sequence shown here is derived from an EMBL/GenBank/DDBJ whole genome shotgun (WGS) entry which is preliminary data.</text>
</comment>
<dbReference type="PANTHER" id="PTHR43684">
    <property type="match status" value="1"/>
</dbReference>
<keyword evidence="5" id="KW-1185">Reference proteome</keyword>
<proteinExistence type="predicted"/>
<accession>A0ABR4FQ03</accession>
<dbReference type="CDD" id="cd06558">
    <property type="entry name" value="crotonase-like"/>
    <property type="match status" value="1"/>
</dbReference>
<reference evidence="4 5" key="1">
    <citation type="submission" date="2024-07" db="EMBL/GenBank/DDBJ databases">
        <title>Section-level genome sequencing and comparative genomics of Aspergillus sections Usti and Cavernicolus.</title>
        <authorList>
            <consortium name="Lawrence Berkeley National Laboratory"/>
            <person name="Nybo J.L."/>
            <person name="Vesth T.C."/>
            <person name="Theobald S."/>
            <person name="Frisvad J.C."/>
            <person name="Larsen T.O."/>
            <person name="Kjaerboelling I."/>
            <person name="Rothschild-Mancinelli K."/>
            <person name="Lyhne E.K."/>
            <person name="Kogle M.E."/>
            <person name="Barry K."/>
            <person name="Clum A."/>
            <person name="Na H."/>
            <person name="Ledsgaard L."/>
            <person name="Lin J."/>
            <person name="Lipzen A."/>
            <person name="Kuo A."/>
            <person name="Riley R."/>
            <person name="Mondo S."/>
            <person name="Labutti K."/>
            <person name="Haridas S."/>
            <person name="Pangalinan J."/>
            <person name="Salamov A.A."/>
            <person name="Simmons B.A."/>
            <person name="Magnuson J.K."/>
            <person name="Chen J."/>
            <person name="Drula E."/>
            <person name="Henrissat B."/>
            <person name="Wiebenga A."/>
            <person name="Lubbers R.J."/>
            <person name="Gomes A.C."/>
            <person name="Makela M.R."/>
            <person name="Stajich J."/>
            <person name="Grigoriev I.V."/>
            <person name="Mortensen U.H."/>
            <person name="De Vries R.P."/>
            <person name="Baker S.E."/>
            <person name="Andersen M.R."/>
        </authorList>
    </citation>
    <scope>NUCLEOTIDE SEQUENCE [LARGE SCALE GENOMIC DNA]</scope>
    <source>
        <strain evidence="4 5">CBS 209.92</strain>
    </source>
</reference>